<accession>A0A2X1WKG4</accession>
<dbReference type="EMBL" id="UATH01000001">
    <property type="protein sequence ID" value="SPY07275.1"/>
    <property type="molecule type" value="Genomic_DNA"/>
</dbReference>
<protein>
    <recommendedName>
        <fullName evidence="1">Leucyl/phenylalanyl-tRNA--protein transferase</fullName>
        <ecNumber evidence="1">2.3.2.6</ecNumber>
    </recommendedName>
    <alternativeName>
        <fullName evidence="1">L/F-transferase</fullName>
    </alternativeName>
    <alternativeName>
        <fullName evidence="1">Leucyltransferase</fullName>
    </alternativeName>
    <alternativeName>
        <fullName evidence="1">Phenyalanyltransferase</fullName>
    </alternativeName>
</protein>
<dbReference type="AlphaFoldDB" id="A0A2X1WKG4"/>
<keyword evidence="1 2" id="KW-0808">Transferase</keyword>
<proteinExistence type="inferred from homology"/>
<evidence type="ECO:0000313" key="3">
    <source>
        <dbReference type="Proteomes" id="UP000250242"/>
    </source>
</evidence>
<keyword evidence="1" id="KW-0963">Cytoplasm</keyword>
<dbReference type="PANTHER" id="PTHR30098:SF2">
    <property type="entry name" value="LEUCYL_PHENYLALANYL-TRNA--PROTEIN TRANSFERASE"/>
    <property type="match status" value="1"/>
</dbReference>
<gene>
    <name evidence="1 2" type="primary">aat</name>
    <name evidence="2" type="ORF">NCTC11009_00471</name>
</gene>
<dbReference type="InterPro" id="IPR042203">
    <property type="entry name" value="Leu/Phe-tRNA_Trfase_C"/>
</dbReference>
<evidence type="ECO:0000313" key="2">
    <source>
        <dbReference type="EMBL" id="SPY07275.1"/>
    </source>
</evidence>
<dbReference type="GO" id="GO:0005737">
    <property type="term" value="C:cytoplasm"/>
    <property type="evidence" value="ECO:0007669"/>
    <property type="project" value="UniProtKB-SubCell"/>
</dbReference>
<comment type="catalytic activity">
    <reaction evidence="1">
        <text>N-terminal L-arginyl-[protein] + L-leucyl-tRNA(Leu) = N-terminal L-leucyl-L-arginyl-[protein] + tRNA(Leu) + H(+)</text>
        <dbReference type="Rhea" id="RHEA:50416"/>
        <dbReference type="Rhea" id="RHEA-COMP:9613"/>
        <dbReference type="Rhea" id="RHEA-COMP:9622"/>
        <dbReference type="Rhea" id="RHEA-COMP:12672"/>
        <dbReference type="Rhea" id="RHEA-COMP:12673"/>
        <dbReference type="ChEBI" id="CHEBI:15378"/>
        <dbReference type="ChEBI" id="CHEBI:64719"/>
        <dbReference type="ChEBI" id="CHEBI:78442"/>
        <dbReference type="ChEBI" id="CHEBI:78494"/>
        <dbReference type="ChEBI" id="CHEBI:133044"/>
        <dbReference type="EC" id="2.3.2.6"/>
    </reaction>
</comment>
<dbReference type="InterPro" id="IPR016181">
    <property type="entry name" value="Acyl_CoA_acyltransferase"/>
</dbReference>
<dbReference type="InterPro" id="IPR004616">
    <property type="entry name" value="Leu/Phe-tRNA_Trfase"/>
</dbReference>
<dbReference type="PANTHER" id="PTHR30098">
    <property type="entry name" value="LEUCYL/PHENYLALANYL-TRNA--PROTEIN TRANSFERASE"/>
    <property type="match status" value="1"/>
</dbReference>
<dbReference type="NCBIfam" id="TIGR00667">
    <property type="entry name" value="aat"/>
    <property type="match status" value="1"/>
</dbReference>
<dbReference type="SUPFAM" id="SSF55729">
    <property type="entry name" value="Acyl-CoA N-acyltransferases (Nat)"/>
    <property type="match status" value="1"/>
</dbReference>
<reference evidence="2 3" key="1">
    <citation type="submission" date="2018-06" db="EMBL/GenBank/DDBJ databases">
        <authorList>
            <consortium name="Pathogen Informatics"/>
            <person name="Doyle S."/>
        </authorList>
    </citation>
    <scope>NUCLEOTIDE SEQUENCE [LARGE SCALE GENOMIC DNA]</scope>
    <source>
        <strain evidence="2 3">NCTC11009</strain>
    </source>
</reference>
<dbReference type="Gene3D" id="3.40.630.70">
    <property type="entry name" value="Leucyl/phenylalanyl-tRNA-protein transferase, C-terminal domain"/>
    <property type="match status" value="1"/>
</dbReference>
<dbReference type="Gene3D" id="3.30.70.3550">
    <property type="entry name" value="Leucyl/phenylalanyl-tRNA-protein transferase, N-terminal domain"/>
    <property type="match status" value="1"/>
</dbReference>
<comment type="function">
    <text evidence="1">Functions in the N-end rule pathway of protein degradation where it conjugates Leu, Phe and, less efficiently, Met from aminoacyl-tRNAs to the N-termini of proteins containing an N-terminal arginine or lysine.</text>
</comment>
<comment type="similarity">
    <text evidence="1">Belongs to the L/F-transferase family.</text>
</comment>
<dbReference type="HAMAP" id="MF_00688">
    <property type="entry name" value="Leu_Phe_trans"/>
    <property type="match status" value="1"/>
</dbReference>
<comment type="subcellular location">
    <subcellularLocation>
        <location evidence="1">Cytoplasm</location>
    </subcellularLocation>
</comment>
<dbReference type="Pfam" id="PF03588">
    <property type="entry name" value="Leu_Phe_trans"/>
    <property type="match status" value="1"/>
</dbReference>
<sequence length="262" mass="29564">MAPLYLIDEYSDLPPSHFALSDPEGLIAVSQTVSARLVWRAYHQGYYPCSPIGEELTLWWAPTERLVLRPHELHLSKNFKKQLRAIRREEQHAYAAIQVTVNQCFEEVIQACAAIPRQQDFDGGWISDEIIEAYSELHRHGMAHSFETWQDGELIGGLYGVSLGQIFCGESMFSKLSQASRIAFSHAVPFLAQQGIRLIDCQQDSEYLRSFGATLIPRADYEFYLQQLAYAAAPVHWPSGRISLDGQYIRAVSAGEDNDAVL</sequence>
<name>A0A2X1WKG4_9BURK</name>
<comment type="catalytic activity">
    <reaction evidence="1">
        <text>L-phenylalanyl-tRNA(Phe) + an N-terminal L-alpha-aminoacyl-[protein] = an N-terminal L-phenylalanyl-L-alpha-aminoacyl-[protein] + tRNA(Phe)</text>
        <dbReference type="Rhea" id="RHEA:43632"/>
        <dbReference type="Rhea" id="RHEA-COMP:9668"/>
        <dbReference type="Rhea" id="RHEA-COMP:9699"/>
        <dbReference type="Rhea" id="RHEA-COMP:10636"/>
        <dbReference type="Rhea" id="RHEA-COMP:10637"/>
        <dbReference type="ChEBI" id="CHEBI:78442"/>
        <dbReference type="ChEBI" id="CHEBI:78531"/>
        <dbReference type="ChEBI" id="CHEBI:78597"/>
        <dbReference type="ChEBI" id="CHEBI:83561"/>
        <dbReference type="EC" id="2.3.2.6"/>
    </reaction>
</comment>
<dbReference type="EC" id="2.3.2.6" evidence="1"/>
<keyword evidence="1 2" id="KW-0012">Acyltransferase</keyword>
<dbReference type="GO" id="GO:0008914">
    <property type="term" value="F:leucyl-tRNA--protein transferase activity"/>
    <property type="evidence" value="ECO:0007669"/>
    <property type="project" value="UniProtKB-UniRule"/>
</dbReference>
<comment type="catalytic activity">
    <reaction evidence="1">
        <text>N-terminal L-lysyl-[protein] + L-leucyl-tRNA(Leu) = N-terminal L-leucyl-L-lysyl-[protein] + tRNA(Leu) + H(+)</text>
        <dbReference type="Rhea" id="RHEA:12340"/>
        <dbReference type="Rhea" id="RHEA-COMP:9613"/>
        <dbReference type="Rhea" id="RHEA-COMP:9622"/>
        <dbReference type="Rhea" id="RHEA-COMP:12670"/>
        <dbReference type="Rhea" id="RHEA-COMP:12671"/>
        <dbReference type="ChEBI" id="CHEBI:15378"/>
        <dbReference type="ChEBI" id="CHEBI:65249"/>
        <dbReference type="ChEBI" id="CHEBI:78442"/>
        <dbReference type="ChEBI" id="CHEBI:78494"/>
        <dbReference type="ChEBI" id="CHEBI:133043"/>
        <dbReference type="EC" id="2.3.2.6"/>
    </reaction>
</comment>
<dbReference type="GO" id="GO:0030163">
    <property type="term" value="P:protein catabolic process"/>
    <property type="evidence" value="ECO:0007669"/>
    <property type="project" value="UniProtKB-UniRule"/>
</dbReference>
<evidence type="ECO:0000256" key="1">
    <source>
        <dbReference type="HAMAP-Rule" id="MF_00688"/>
    </source>
</evidence>
<dbReference type="InterPro" id="IPR042221">
    <property type="entry name" value="Leu/Phe-tRNA_Trfase_N"/>
</dbReference>
<organism evidence="2 3">
    <name type="scientific">Oligella urethralis</name>
    <dbReference type="NCBI Taxonomy" id="90245"/>
    <lineage>
        <taxon>Bacteria</taxon>
        <taxon>Pseudomonadati</taxon>
        <taxon>Pseudomonadota</taxon>
        <taxon>Betaproteobacteria</taxon>
        <taxon>Burkholderiales</taxon>
        <taxon>Alcaligenaceae</taxon>
        <taxon>Oligella</taxon>
    </lineage>
</organism>
<dbReference type="Proteomes" id="UP000250242">
    <property type="component" value="Unassembled WGS sequence"/>
</dbReference>